<dbReference type="FunFam" id="3.40.50.1820:FF:000067">
    <property type="entry name" value="Bifunctional epoxide hydrolase 2"/>
    <property type="match status" value="1"/>
</dbReference>
<dbReference type="GO" id="GO:0005777">
    <property type="term" value="C:peroxisome"/>
    <property type="evidence" value="ECO:0000318"/>
    <property type="project" value="GO_Central"/>
</dbReference>
<feature type="domain" description="AB hydrolase-1" evidence="4">
    <location>
        <begin position="259"/>
        <end position="533"/>
    </location>
</feature>
<dbReference type="FunCoup" id="B3S705">
    <property type="interactions" value="742"/>
</dbReference>
<dbReference type="InterPro" id="IPR023214">
    <property type="entry name" value="HAD_sf"/>
</dbReference>
<dbReference type="MEROPS" id="S33.973"/>
<dbReference type="CDD" id="cd02603">
    <property type="entry name" value="HAD_sEH-N_like"/>
    <property type="match status" value="1"/>
</dbReference>
<comment type="similarity">
    <text evidence="3">Belongs to the AB hydrolase superfamily. Epoxide hydrolase family.</text>
</comment>
<dbReference type="InterPro" id="IPR011945">
    <property type="entry name" value="HAD-SF_ppase_IA/epoxid_hydro_N"/>
</dbReference>
<dbReference type="NCBIfam" id="TIGR02247">
    <property type="entry name" value="HAD-1A3-hyp"/>
    <property type="match status" value="1"/>
</dbReference>
<dbReference type="SFLD" id="SFLDS00003">
    <property type="entry name" value="Haloacid_Dehalogenase"/>
    <property type="match status" value="1"/>
</dbReference>
<protein>
    <recommendedName>
        <fullName evidence="4">AB hydrolase-1 domain-containing protein</fullName>
    </recommendedName>
</protein>
<dbReference type="HOGENOM" id="CLU_036085_1_1_1"/>
<dbReference type="PhylomeDB" id="B3S705"/>
<dbReference type="InterPro" id="IPR000639">
    <property type="entry name" value="Epox_hydrolase-like"/>
</dbReference>
<dbReference type="SUPFAM" id="SSF53474">
    <property type="entry name" value="alpha/beta-Hydrolases"/>
    <property type="match status" value="1"/>
</dbReference>
<dbReference type="RefSeq" id="XP_002116085.1">
    <property type="nucleotide sequence ID" value="XM_002116049.1"/>
</dbReference>
<dbReference type="InterPro" id="IPR006439">
    <property type="entry name" value="HAD-SF_hydro_IA"/>
</dbReference>
<dbReference type="AlphaFoldDB" id="B3S705"/>
<evidence type="ECO:0000256" key="1">
    <source>
        <dbReference type="ARBA" id="ARBA00022801"/>
    </source>
</evidence>
<dbReference type="NCBIfam" id="TIGR01509">
    <property type="entry name" value="HAD-SF-IA-v3"/>
    <property type="match status" value="1"/>
</dbReference>
<dbReference type="Pfam" id="PF00702">
    <property type="entry name" value="Hydrolase"/>
    <property type="match status" value="1"/>
</dbReference>
<dbReference type="SFLD" id="SFLDG01129">
    <property type="entry name" value="C1.5:_HAD__Beta-PGM__Phosphata"/>
    <property type="match status" value="1"/>
</dbReference>
<keyword evidence="6" id="KW-1185">Reference proteome</keyword>
<dbReference type="PRINTS" id="PR00111">
    <property type="entry name" value="ABHYDROLASE"/>
</dbReference>
<dbReference type="InterPro" id="IPR023198">
    <property type="entry name" value="PGP-like_dom2"/>
</dbReference>
<gene>
    <name evidence="5" type="ORF">TRIADDRAFT_64238</name>
</gene>
<dbReference type="PANTHER" id="PTHR43329">
    <property type="entry name" value="EPOXIDE HYDROLASE"/>
    <property type="match status" value="1"/>
</dbReference>
<evidence type="ECO:0000313" key="5">
    <source>
        <dbReference type="EMBL" id="EDV21485.1"/>
    </source>
</evidence>
<dbReference type="eggNOG" id="KOG3085">
    <property type="taxonomic scope" value="Eukaryota"/>
</dbReference>
<dbReference type="STRING" id="10228.B3S705"/>
<dbReference type="Gene3D" id="1.10.150.240">
    <property type="entry name" value="Putative phosphatase, domain 2"/>
    <property type="match status" value="1"/>
</dbReference>
<sequence>MSDQKRWKIVMFDMGGVLLTPLQFGFRKYEWENGLASGMFSELFKEDDSNYSFGKVMKGEITLSQFYQECDKECEKYAEEKKFQLPEGFSVKKLFTSGFSNSSIMENVMKAIDCLHHNGYKVALLTNNWTDDTERRLSIAAIMLKFRRRFDYVFESCHIGMAKPDAKLYEYVCNKMNVQPSEVIFLDDSTKNCVGAEKLGMKTIIVKNSFQGLKDLAELLNIDFNRKVVPYCDISRFAHGYIVSKEGIKTHYVECGHGPPVIFCHGWPECWYSWRYQLAHIAELGYRAIALDQRGFGESSCPRAVEEYTTEKIISDLLHLMDTLGLPNVTLVGHDWGGFIVWICALRYPERIRAVAGVNTPYIPIDVSASPLTKMKKNPHTFDYQLYFQDEGVAEAEFEKDIERTFLCLFRGTSEEDKLSLTRKVDTSNVRERGGFLVGFPEKPRRSVILSEEDLKFYVDQFTRTGFRGGINWYRNLDRNWEWNCRVANRKPSLMVTAKYDKVLYPALSKLMTPWVPNLTRKELECGHWTQLECPNELNQVLGDWLQDVHRSATMTPRL</sequence>
<dbReference type="InterPro" id="IPR029058">
    <property type="entry name" value="AB_hydrolase_fold"/>
</dbReference>
<dbReference type="CTD" id="6757298"/>
<dbReference type="Gene3D" id="3.40.50.1820">
    <property type="entry name" value="alpha/beta hydrolase"/>
    <property type="match status" value="1"/>
</dbReference>
<dbReference type="InterPro" id="IPR036412">
    <property type="entry name" value="HAD-like_sf"/>
</dbReference>
<dbReference type="EMBL" id="DS985253">
    <property type="protein sequence ID" value="EDV21485.1"/>
    <property type="molecule type" value="Genomic_DNA"/>
</dbReference>
<evidence type="ECO:0000313" key="6">
    <source>
        <dbReference type="Proteomes" id="UP000009022"/>
    </source>
</evidence>
<evidence type="ECO:0000259" key="4">
    <source>
        <dbReference type="Pfam" id="PF00561"/>
    </source>
</evidence>
<dbReference type="Proteomes" id="UP000009022">
    <property type="component" value="Unassembled WGS sequence"/>
</dbReference>
<dbReference type="GeneID" id="6757298"/>
<evidence type="ECO:0000256" key="2">
    <source>
        <dbReference type="ARBA" id="ARBA00022990"/>
    </source>
</evidence>
<dbReference type="KEGG" id="tad:TRIADDRAFT_64238"/>
<dbReference type="GO" id="GO:0004301">
    <property type="term" value="F:epoxide hydrolase activity"/>
    <property type="evidence" value="ECO:0007669"/>
    <property type="project" value="UniProtKB-ARBA"/>
</dbReference>
<dbReference type="SUPFAM" id="SSF56784">
    <property type="entry name" value="HAD-like"/>
    <property type="match status" value="1"/>
</dbReference>
<dbReference type="eggNOG" id="KOG4178">
    <property type="taxonomic scope" value="Eukaryota"/>
</dbReference>
<dbReference type="ESTHER" id="triad-b3s705">
    <property type="family name" value="Epoxide_hydrolase"/>
</dbReference>
<keyword evidence="2" id="KW-0007">Acetylation</keyword>
<reference evidence="5 6" key="1">
    <citation type="journal article" date="2008" name="Nature">
        <title>The Trichoplax genome and the nature of placozoans.</title>
        <authorList>
            <person name="Srivastava M."/>
            <person name="Begovic E."/>
            <person name="Chapman J."/>
            <person name="Putnam N.H."/>
            <person name="Hellsten U."/>
            <person name="Kawashima T."/>
            <person name="Kuo A."/>
            <person name="Mitros T."/>
            <person name="Salamov A."/>
            <person name="Carpenter M.L."/>
            <person name="Signorovitch A.Y."/>
            <person name="Moreno M.A."/>
            <person name="Kamm K."/>
            <person name="Grimwood J."/>
            <person name="Schmutz J."/>
            <person name="Shapiro H."/>
            <person name="Grigoriev I.V."/>
            <person name="Buss L.W."/>
            <person name="Schierwater B."/>
            <person name="Dellaporta S.L."/>
            <person name="Rokhsar D.S."/>
        </authorList>
    </citation>
    <scope>NUCLEOTIDE SEQUENCE [LARGE SCALE GENOMIC DNA]</scope>
    <source>
        <strain evidence="5 6">Grell-BS-1999</strain>
    </source>
</reference>
<organism evidence="5 6">
    <name type="scientific">Trichoplax adhaerens</name>
    <name type="common">Trichoplax reptans</name>
    <dbReference type="NCBI Taxonomy" id="10228"/>
    <lineage>
        <taxon>Eukaryota</taxon>
        <taxon>Metazoa</taxon>
        <taxon>Placozoa</taxon>
        <taxon>Uniplacotomia</taxon>
        <taxon>Trichoplacea</taxon>
        <taxon>Trichoplacidae</taxon>
        <taxon>Trichoplax</taxon>
    </lineage>
</organism>
<dbReference type="GO" id="GO:0042577">
    <property type="term" value="F:lipid phosphatase activity"/>
    <property type="evidence" value="ECO:0000318"/>
    <property type="project" value="GO_Central"/>
</dbReference>
<evidence type="ECO:0000256" key="3">
    <source>
        <dbReference type="ARBA" id="ARBA00038334"/>
    </source>
</evidence>
<keyword evidence="1" id="KW-0378">Hydrolase</keyword>
<dbReference type="GO" id="GO:0042632">
    <property type="term" value="P:cholesterol homeostasis"/>
    <property type="evidence" value="ECO:0000318"/>
    <property type="project" value="GO_Central"/>
</dbReference>
<dbReference type="GO" id="GO:0046839">
    <property type="term" value="P:phospholipid dephosphorylation"/>
    <property type="evidence" value="ECO:0000318"/>
    <property type="project" value="GO_Central"/>
</dbReference>
<dbReference type="InterPro" id="IPR000073">
    <property type="entry name" value="AB_hydrolase_1"/>
</dbReference>
<accession>B3S705</accession>
<dbReference type="Gene3D" id="3.40.50.1000">
    <property type="entry name" value="HAD superfamily/HAD-like"/>
    <property type="match status" value="1"/>
</dbReference>
<dbReference type="Pfam" id="PF00561">
    <property type="entry name" value="Abhydrolase_1"/>
    <property type="match status" value="1"/>
</dbReference>
<dbReference type="OrthoDB" id="408373at2759"/>
<proteinExistence type="inferred from homology"/>
<dbReference type="PRINTS" id="PR00412">
    <property type="entry name" value="EPOXHYDRLASE"/>
</dbReference>
<dbReference type="OMA" id="YAMEVLC"/>
<name>B3S705_TRIAD</name>
<dbReference type="InParanoid" id="B3S705"/>
<dbReference type="GO" id="GO:0000287">
    <property type="term" value="F:magnesium ion binding"/>
    <property type="evidence" value="ECO:0000318"/>
    <property type="project" value="GO_Central"/>
</dbReference>